<sequence>MDVTSEIVDKVTHQHHGQRAPDEVIAQILSALNGLKNDSDDIVAAIVTSSDGLPWAQVLPDNFDVKRFSAMSSAILALSITMAREAGRGDTKNLMVEADNGNIYVLQAGPTLLLTVFTKATTNMGLTLAHTRGAAEQIDQIKINYDATQS</sequence>
<dbReference type="Pfam" id="PF03259">
    <property type="entry name" value="Robl_LC7"/>
    <property type="match status" value="1"/>
</dbReference>
<dbReference type="InterPro" id="IPR053141">
    <property type="entry name" value="Mycobact_SerProt_Inhib_Rv3364c"/>
</dbReference>
<name>A0A3B0Z545_9ZZZZ</name>
<evidence type="ECO:0000259" key="1">
    <source>
        <dbReference type="SMART" id="SM00960"/>
    </source>
</evidence>
<protein>
    <recommendedName>
        <fullName evidence="1">Roadblock/LAMTOR2 domain-containing protein</fullName>
    </recommendedName>
</protein>
<dbReference type="PANTHER" id="PTHR36222:SF1">
    <property type="entry name" value="SERINE PROTEASE INHIBITOR RV3364C"/>
    <property type="match status" value="1"/>
</dbReference>
<dbReference type="SMART" id="SM00960">
    <property type="entry name" value="Robl_LC7"/>
    <property type="match status" value="1"/>
</dbReference>
<evidence type="ECO:0000313" key="2">
    <source>
        <dbReference type="EMBL" id="VAW88468.1"/>
    </source>
</evidence>
<organism evidence="2">
    <name type="scientific">hydrothermal vent metagenome</name>
    <dbReference type="NCBI Taxonomy" id="652676"/>
    <lineage>
        <taxon>unclassified sequences</taxon>
        <taxon>metagenomes</taxon>
        <taxon>ecological metagenomes</taxon>
    </lineage>
</organism>
<dbReference type="EMBL" id="UOFQ01000098">
    <property type="protein sequence ID" value="VAW88468.1"/>
    <property type="molecule type" value="Genomic_DNA"/>
</dbReference>
<feature type="domain" description="Roadblock/LAMTOR2" evidence="1">
    <location>
        <begin position="29"/>
        <end position="118"/>
    </location>
</feature>
<dbReference type="InterPro" id="IPR004942">
    <property type="entry name" value="Roadblock/LAMTOR2_dom"/>
</dbReference>
<gene>
    <name evidence="2" type="ORF">MNBD_GAMMA17-510</name>
</gene>
<dbReference type="Gene3D" id="3.30.450.30">
    <property type="entry name" value="Dynein light chain 2a, cytoplasmic"/>
    <property type="match status" value="1"/>
</dbReference>
<reference evidence="2" key="1">
    <citation type="submission" date="2018-06" db="EMBL/GenBank/DDBJ databases">
        <authorList>
            <person name="Zhirakovskaya E."/>
        </authorList>
    </citation>
    <scope>NUCLEOTIDE SEQUENCE</scope>
</reference>
<dbReference type="PANTHER" id="PTHR36222">
    <property type="entry name" value="SERINE PROTEASE INHIBITOR RV3364C"/>
    <property type="match status" value="1"/>
</dbReference>
<proteinExistence type="predicted"/>
<dbReference type="AlphaFoldDB" id="A0A3B0Z545"/>
<accession>A0A3B0Z545</accession>
<dbReference type="SUPFAM" id="SSF103196">
    <property type="entry name" value="Roadblock/LC7 domain"/>
    <property type="match status" value="1"/>
</dbReference>